<evidence type="ECO:0000256" key="5">
    <source>
        <dbReference type="PROSITE-ProRule" id="PRU00169"/>
    </source>
</evidence>
<accession>A0A8J3VPR0</accession>
<evidence type="ECO:0000256" key="2">
    <source>
        <dbReference type="ARBA" id="ARBA00023015"/>
    </source>
</evidence>
<dbReference type="EMBL" id="BONZ01000023">
    <property type="protein sequence ID" value="GIH14364.1"/>
    <property type="molecule type" value="Genomic_DNA"/>
</dbReference>
<name>A0A8J3VPR0_9ACTN</name>
<dbReference type="SMART" id="SM00448">
    <property type="entry name" value="REC"/>
    <property type="match status" value="1"/>
</dbReference>
<evidence type="ECO:0000256" key="4">
    <source>
        <dbReference type="ARBA" id="ARBA00023163"/>
    </source>
</evidence>
<dbReference type="InterPro" id="IPR011006">
    <property type="entry name" value="CheY-like_superfamily"/>
</dbReference>
<dbReference type="SUPFAM" id="SSF52172">
    <property type="entry name" value="CheY-like"/>
    <property type="match status" value="1"/>
</dbReference>
<sequence>MTAPGSAVESLRIVVADDQASVREGLVVLLDLLPDIEVVGSAANGEEAIRVVADKRPDAILLDLRMPVLDGIETTRRLVREYPRVAVVVLTTYADDVSVLAALREGARSYLTKDADRTHIAHALRSAAAGLTVLDPAVHAALVACATAGTRKPPAQPPDGLTQREAEILSMIARGMTNPGIAAELYLTTHTVKSHINRIFAKTGSPDRAAAIRYARDHDLT</sequence>
<dbReference type="PANTHER" id="PTHR43214:SF24">
    <property type="entry name" value="TRANSCRIPTIONAL REGULATORY PROTEIN NARL-RELATED"/>
    <property type="match status" value="1"/>
</dbReference>
<comment type="caution">
    <text evidence="8">The sequence shown here is derived from an EMBL/GenBank/DDBJ whole genome shotgun (WGS) entry which is preliminary data.</text>
</comment>
<dbReference type="PROSITE" id="PS00622">
    <property type="entry name" value="HTH_LUXR_1"/>
    <property type="match status" value="1"/>
</dbReference>
<dbReference type="AlphaFoldDB" id="A0A8J3VPR0"/>
<dbReference type="CDD" id="cd17535">
    <property type="entry name" value="REC_NarL-like"/>
    <property type="match status" value="1"/>
</dbReference>
<evidence type="ECO:0000256" key="1">
    <source>
        <dbReference type="ARBA" id="ARBA00022553"/>
    </source>
</evidence>
<feature type="domain" description="HTH luxR-type" evidence="6">
    <location>
        <begin position="154"/>
        <end position="219"/>
    </location>
</feature>
<dbReference type="RefSeq" id="WP_203918030.1">
    <property type="nucleotide sequence ID" value="NZ_BONZ01000023.1"/>
</dbReference>
<dbReference type="PROSITE" id="PS50110">
    <property type="entry name" value="RESPONSE_REGULATORY"/>
    <property type="match status" value="1"/>
</dbReference>
<dbReference type="Pfam" id="PF00072">
    <property type="entry name" value="Response_reg"/>
    <property type="match status" value="1"/>
</dbReference>
<dbReference type="CDD" id="cd06170">
    <property type="entry name" value="LuxR_C_like"/>
    <property type="match status" value="1"/>
</dbReference>
<dbReference type="PANTHER" id="PTHR43214">
    <property type="entry name" value="TWO-COMPONENT RESPONSE REGULATOR"/>
    <property type="match status" value="1"/>
</dbReference>
<dbReference type="GO" id="GO:0006355">
    <property type="term" value="P:regulation of DNA-templated transcription"/>
    <property type="evidence" value="ECO:0007669"/>
    <property type="project" value="InterPro"/>
</dbReference>
<gene>
    <name evidence="8" type="ORF">Raf01_25360</name>
</gene>
<organism evidence="8 9">
    <name type="scientific">Rugosimonospora africana</name>
    <dbReference type="NCBI Taxonomy" id="556532"/>
    <lineage>
        <taxon>Bacteria</taxon>
        <taxon>Bacillati</taxon>
        <taxon>Actinomycetota</taxon>
        <taxon>Actinomycetes</taxon>
        <taxon>Micromonosporales</taxon>
        <taxon>Micromonosporaceae</taxon>
        <taxon>Rugosimonospora</taxon>
    </lineage>
</organism>
<dbReference type="Pfam" id="PF00196">
    <property type="entry name" value="GerE"/>
    <property type="match status" value="1"/>
</dbReference>
<proteinExistence type="predicted"/>
<dbReference type="SUPFAM" id="SSF46894">
    <property type="entry name" value="C-terminal effector domain of the bipartite response regulators"/>
    <property type="match status" value="1"/>
</dbReference>
<dbReference type="InterPro" id="IPR058245">
    <property type="entry name" value="NreC/VraR/RcsB-like_REC"/>
</dbReference>
<keyword evidence="2" id="KW-0805">Transcription regulation</keyword>
<protein>
    <submittedName>
        <fullName evidence="8">DNA-binding response regulator</fullName>
    </submittedName>
</protein>
<dbReference type="PRINTS" id="PR00038">
    <property type="entry name" value="HTHLUXR"/>
</dbReference>
<keyword evidence="3 8" id="KW-0238">DNA-binding</keyword>
<dbReference type="Gene3D" id="3.40.50.2300">
    <property type="match status" value="1"/>
</dbReference>
<evidence type="ECO:0000313" key="9">
    <source>
        <dbReference type="Proteomes" id="UP000642748"/>
    </source>
</evidence>
<dbReference type="InterPro" id="IPR001789">
    <property type="entry name" value="Sig_transdc_resp-reg_receiver"/>
</dbReference>
<feature type="domain" description="Response regulatory" evidence="7">
    <location>
        <begin position="12"/>
        <end position="128"/>
    </location>
</feature>
<dbReference type="InterPro" id="IPR039420">
    <property type="entry name" value="WalR-like"/>
</dbReference>
<keyword evidence="9" id="KW-1185">Reference proteome</keyword>
<evidence type="ECO:0000313" key="8">
    <source>
        <dbReference type="EMBL" id="GIH14364.1"/>
    </source>
</evidence>
<dbReference type="PROSITE" id="PS50043">
    <property type="entry name" value="HTH_LUXR_2"/>
    <property type="match status" value="1"/>
</dbReference>
<evidence type="ECO:0000256" key="3">
    <source>
        <dbReference type="ARBA" id="ARBA00023125"/>
    </source>
</evidence>
<feature type="modified residue" description="4-aspartylphosphate" evidence="5">
    <location>
        <position position="63"/>
    </location>
</feature>
<keyword evidence="1 5" id="KW-0597">Phosphoprotein</keyword>
<dbReference type="GO" id="GO:0000160">
    <property type="term" value="P:phosphorelay signal transduction system"/>
    <property type="evidence" value="ECO:0007669"/>
    <property type="project" value="InterPro"/>
</dbReference>
<evidence type="ECO:0000259" key="6">
    <source>
        <dbReference type="PROSITE" id="PS50043"/>
    </source>
</evidence>
<evidence type="ECO:0000259" key="7">
    <source>
        <dbReference type="PROSITE" id="PS50110"/>
    </source>
</evidence>
<keyword evidence="4" id="KW-0804">Transcription</keyword>
<dbReference type="SMART" id="SM00421">
    <property type="entry name" value="HTH_LUXR"/>
    <property type="match status" value="1"/>
</dbReference>
<reference evidence="8" key="1">
    <citation type="submission" date="2021-01" db="EMBL/GenBank/DDBJ databases">
        <title>Whole genome shotgun sequence of Rugosimonospora africana NBRC 104875.</title>
        <authorList>
            <person name="Komaki H."/>
            <person name="Tamura T."/>
        </authorList>
    </citation>
    <scope>NUCLEOTIDE SEQUENCE</scope>
    <source>
        <strain evidence="8">NBRC 104875</strain>
    </source>
</reference>
<dbReference type="GO" id="GO:0003677">
    <property type="term" value="F:DNA binding"/>
    <property type="evidence" value="ECO:0007669"/>
    <property type="project" value="UniProtKB-KW"/>
</dbReference>
<dbReference type="InterPro" id="IPR000792">
    <property type="entry name" value="Tscrpt_reg_LuxR_C"/>
</dbReference>
<dbReference type="Proteomes" id="UP000642748">
    <property type="component" value="Unassembled WGS sequence"/>
</dbReference>
<dbReference type="InterPro" id="IPR016032">
    <property type="entry name" value="Sig_transdc_resp-reg_C-effctor"/>
</dbReference>